<feature type="region of interest" description="Disordered" evidence="1">
    <location>
        <begin position="102"/>
        <end position="134"/>
    </location>
</feature>
<gene>
    <name evidence="2" type="ORF">GCM10022402_11680</name>
</gene>
<proteinExistence type="predicted"/>
<dbReference type="InterPro" id="IPR023869">
    <property type="entry name" value="tRNA_Adeno_NH3ase_assoc_put"/>
</dbReference>
<accession>A0ABP7F859</accession>
<comment type="caution">
    <text evidence="2">The sequence shown here is derived from an EMBL/GenBank/DDBJ whole genome shotgun (WGS) entry which is preliminary data.</text>
</comment>
<dbReference type="NCBIfam" id="TIGR03941">
    <property type="entry name" value="tRNA_deam_assoc"/>
    <property type="match status" value="1"/>
</dbReference>
<name>A0ABP7F859_9ACTN</name>
<feature type="compositionally biased region" description="Acidic residues" evidence="1">
    <location>
        <begin position="102"/>
        <end position="114"/>
    </location>
</feature>
<evidence type="ECO:0008006" key="4">
    <source>
        <dbReference type="Google" id="ProtNLM"/>
    </source>
</evidence>
<reference evidence="3" key="1">
    <citation type="journal article" date="2019" name="Int. J. Syst. Evol. Microbiol.">
        <title>The Global Catalogue of Microorganisms (GCM) 10K type strain sequencing project: providing services to taxonomists for standard genome sequencing and annotation.</title>
        <authorList>
            <consortium name="The Broad Institute Genomics Platform"/>
            <consortium name="The Broad Institute Genome Sequencing Center for Infectious Disease"/>
            <person name="Wu L."/>
            <person name="Ma J."/>
        </authorList>
    </citation>
    <scope>NUCLEOTIDE SEQUENCE [LARGE SCALE GENOMIC DNA]</scope>
    <source>
        <strain evidence="3">JCM 17137</strain>
    </source>
</reference>
<evidence type="ECO:0000256" key="1">
    <source>
        <dbReference type="SAM" id="MobiDB-lite"/>
    </source>
</evidence>
<dbReference type="Proteomes" id="UP001500908">
    <property type="component" value="Unassembled WGS sequence"/>
</dbReference>
<protein>
    <recommendedName>
        <fullName evidence="4">tRNA adenosine deaminase-associated protein</fullName>
    </recommendedName>
</protein>
<dbReference type="EMBL" id="BAABDD010000004">
    <property type="protein sequence ID" value="GAA3732818.1"/>
    <property type="molecule type" value="Genomic_DNA"/>
</dbReference>
<organism evidence="2 3">
    <name type="scientific">Salinactinospora qingdaonensis</name>
    <dbReference type="NCBI Taxonomy" id="702744"/>
    <lineage>
        <taxon>Bacteria</taxon>
        <taxon>Bacillati</taxon>
        <taxon>Actinomycetota</taxon>
        <taxon>Actinomycetes</taxon>
        <taxon>Streptosporangiales</taxon>
        <taxon>Nocardiopsidaceae</taxon>
        <taxon>Salinactinospora</taxon>
    </lineage>
</organism>
<keyword evidence="3" id="KW-1185">Reference proteome</keyword>
<sequence length="174" mass="18383">MGGARVSIFAAVFARSADDWSGIEIDLSDVGGIDDVVDLMRDVVSARDTVAAEGTMILMVEADDEWFGIVRVDDHANPQVFVSDTRVVDGYPIAAVLLETDGQLEEAEDPEDAEGTGQTPYPDPAGDSTLLDDLGTPEEDLVALTLREGVLPADALAAVADRAGFADSFDALRI</sequence>
<evidence type="ECO:0000313" key="3">
    <source>
        <dbReference type="Proteomes" id="UP001500908"/>
    </source>
</evidence>
<evidence type="ECO:0000313" key="2">
    <source>
        <dbReference type="EMBL" id="GAA3732818.1"/>
    </source>
</evidence>